<dbReference type="PANTHER" id="PTHR45913:SF19">
    <property type="entry name" value="LOW QUALITY PROTEIN: ZINC FINGER BED DOMAIN-CONTAINING PROTEIN 5-LIKE"/>
    <property type="match status" value="1"/>
</dbReference>
<dbReference type="EMBL" id="JAYMGO010000010">
    <property type="protein sequence ID" value="KAL1266288.1"/>
    <property type="molecule type" value="Genomic_DNA"/>
</dbReference>
<feature type="compositionally biased region" description="Polar residues" evidence="1">
    <location>
        <begin position="1"/>
        <end position="11"/>
    </location>
</feature>
<sequence length="272" mass="30765">MKRWLISTNENAGRPAERPTEESGEAPPSERPSTSGTERDRPVHKEVHKKSDQPYSKCRKYREEFIHYGFTCVIVNEVQHPQCVVCTEVLAHESLKPVKMLRHLKTKHPSLAAKPVDFFQRKEQQLQGQKKVLTKQTTIPAKAQQASYEVAYLIAQAKKPHTIGETLIKPAAIAISRAMHGDKLARELESVPLSSGTVARRISEMAQDIKCQLVDRVKKGKYALQLDESTDVSNSAQLLAFIRYIFDGKLNEDILFCAPLEGTCRRGYFHKT</sequence>
<dbReference type="Proteomes" id="UP001558613">
    <property type="component" value="Unassembled WGS sequence"/>
</dbReference>
<evidence type="ECO:0000313" key="2">
    <source>
        <dbReference type="EMBL" id="KAL1266288.1"/>
    </source>
</evidence>
<name>A0ABR3MNU4_9TELE</name>
<feature type="compositionally biased region" description="Basic and acidic residues" evidence="1">
    <location>
        <begin position="37"/>
        <end position="52"/>
    </location>
</feature>
<dbReference type="PANTHER" id="PTHR45913">
    <property type="entry name" value="EPM2A-INTERACTING PROTEIN 1"/>
    <property type="match status" value="1"/>
</dbReference>
<accession>A0ABR3MNU4</accession>
<evidence type="ECO:0008006" key="4">
    <source>
        <dbReference type="Google" id="ProtNLM"/>
    </source>
</evidence>
<proteinExistence type="predicted"/>
<evidence type="ECO:0000313" key="3">
    <source>
        <dbReference type="Proteomes" id="UP001558613"/>
    </source>
</evidence>
<keyword evidence="3" id="KW-1185">Reference proteome</keyword>
<comment type="caution">
    <text evidence="2">The sequence shown here is derived from an EMBL/GenBank/DDBJ whole genome shotgun (WGS) entry which is preliminary data.</text>
</comment>
<organism evidence="2 3">
    <name type="scientific">Cirrhinus molitorella</name>
    <name type="common">mud carp</name>
    <dbReference type="NCBI Taxonomy" id="172907"/>
    <lineage>
        <taxon>Eukaryota</taxon>
        <taxon>Metazoa</taxon>
        <taxon>Chordata</taxon>
        <taxon>Craniata</taxon>
        <taxon>Vertebrata</taxon>
        <taxon>Euteleostomi</taxon>
        <taxon>Actinopterygii</taxon>
        <taxon>Neopterygii</taxon>
        <taxon>Teleostei</taxon>
        <taxon>Ostariophysi</taxon>
        <taxon>Cypriniformes</taxon>
        <taxon>Cyprinidae</taxon>
        <taxon>Labeoninae</taxon>
        <taxon>Labeonini</taxon>
        <taxon>Cirrhinus</taxon>
    </lineage>
</organism>
<reference evidence="2 3" key="1">
    <citation type="submission" date="2023-09" db="EMBL/GenBank/DDBJ databases">
        <authorList>
            <person name="Wang M."/>
        </authorList>
    </citation>
    <scope>NUCLEOTIDE SEQUENCE [LARGE SCALE GENOMIC DNA]</scope>
    <source>
        <strain evidence="2">GT-2023</strain>
        <tissue evidence="2">Liver</tissue>
    </source>
</reference>
<gene>
    <name evidence="2" type="ORF">QQF64_001963</name>
</gene>
<feature type="region of interest" description="Disordered" evidence="1">
    <location>
        <begin position="1"/>
        <end position="54"/>
    </location>
</feature>
<evidence type="ECO:0000256" key="1">
    <source>
        <dbReference type="SAM" id="MobiDB-lite"/>
    </source>
</evidence>
<protein>
    <recommendedName>
        <fullName evidence="4">SCAN domain-containing protein 3</fullName>
    </recommendedName>
</protein>